<protein>
    <submittedName>
        <fullName evidence="3">SAVED domain-containing protein</fullName>
    </submittedName>
</protein>
<reference evidence="3 4" key="1">
    <citation type="submission" date="2020-02" db="EMBL/GenBank/DDBJ databases">
        <title>Albibacoteraceae fam. nov., the first described family within the subdivision 4 Verrucomicrobia.</title>
        <authorList>
            <person name="Xi F."/>
        </authorList>
    </citation>
    <scope>NUCLEOTIDE SEQUENCE [LARGE SCALE GENOMIC DNA]</scope>
    <source>
        <strain evidence="3 4">CK1056</strain>
    </source>
</reference>
<comment type="caution">
    <text evidence="3">The sequence shown here is derived from an EMBL/GenBank/DDBJ whole genome shotgun (WGS) entry which is preliminary data.</text>
</comment>
<dbReference type="AlphaFoldDB" id="A0A6B2LX56"/>
<dbReference type="InterPro" id="IPR003615">
    <property type="entry name" value="HNH_nuc"/>
</dbReference>
<name>A0A6B2LX56_9BACT</name>
<dbReference type="InterPro" id="IPR040836">
    <property type="entry name" value="SAVED"/>
</dbReference>
<evidence type="ECO:0000313" key="4">
    <source>
        <dbReference type="Proteomes" id="UP000478417"/>
    </source>
</evidence>
<dbReference type="NCBIfam" id="NF033611">
    <property type="entry name" value="SAVED"/>
    <property type="match status" value="1"/>
</dbReference>
<accession>A0A6B2LX56</accession>
<keyword evidence="4" id="KW-1185">Reference proteome</keyword>
<feature type="domain" description="HNH nuclease" evidence="1">
    <location>
        <begin position="43"/>
        <end position="110"/>
    </location>
</feature>
<sequence length="406" mass="45692">MNSETCIAKEVPSEDTELKDVTKSRHIKDVDRHMLWGRSGGRCQFRGCNKPLWKNPHTHEPVNIAEAAHIYSFSDNGPRGNEGIDEDHLNTFKNLLLACHDCHKTIDNEQASGTRYSVQLLQDWKAAHEERVELVTGIDPDHKSHVILYGRAIGGVHSPLSFDRAAKAMFPDRYPAESIPIELSTLGSDSTERDADFWQSEVRDLQRKFGRKVHDRLESREIEHLSVFAIAPMPLLISLGTLLTEIRDVAVYEPHREPKGWAWPNEKKTVEIKVEKPQETSGPPALVFSLSATIDDSRIHRVLGDDAAIWRVTIPQPIQGCIRSRQDLAVFRRVVRKLLDEIKTAHGDDTTLSIFPAAPASTMVELGRIRQPKADMDWLIYDQNRDLGGFNKTIQIVGADLQAAGS</sequence>
<feature type="domain" description="SMODS-associated and fused to various effectors" evidence="2">
    <location>
        <begin position="205"/>
        <end position="396"/>
    </location>
</feature>
<dbReference type="Pfam" id="PF18145">
    <property type="entry name" value="SAVED"/>
    <property type="match status" value="1"/>
</dbReference>
<proteinExistence type="predicted"/>
<gene>
    <name evidence="3" type="ORF">G0Q06_01315</name>
</gene>
<dbReference type="Proteomes" id="UP000478417">
    <property type="component" value="Unassembled WGS sequence"/>
</dbReference>
<evidence type="ECO:0000259" key="1">
    <source>
        <dbReference type="Pfam" id="PF13391"/>
    </source>
</evidence>
<dbReference type="RefSeq" id="WP_163961689.1">
    <property type="nucleotide sequence ID" value="NZ_JAAGNX010000001.1"/>
</dbReference>
<dbReference type="Pfam" id="PF13391">
    <property type="entry name" value="HNH_2"/>
    <property type="match status" value="1"/>
</dbReference>
<dbReference type="EMBL" id="JAAGNX010000001">
    <property type="protein sequence ID" value="NDV61081.1"/>
    <property type="molecule type" value="Genomic_DNA"/>
</dbReference>
<evidence type="ECO:0000259" key="2">
    <source>
        <dbReference type="Pfam" id="PF18145"/>
    </source>
</evidence>
<organism evidence="3 4">
    <name type="scientific">Oceanipulchritudo coccoides</name>
    <dbReference type="NCBI Taxonomy" id="2706888"/>
    <lineage>
        <taxon>Bacteria</taxon>
        <taxon>Pseudomonadati</taxon>
        <taxon>Verrucomicrobiota</taxon>
        <taxon>Opitutia</taxon>
        <taxon>Puniceicoccales</taxon>
        <taxon>Oceanipulchritudinaceae</taxon>
        <taxon>Oceanipulchritudo</taxon>
    </lineage>
</organism>
<evidence type="ECO:0000313" key="3">
    <source>
        <dbReference type="EMBL" id="NDV61081.1"/>
    </source>
</evidence>